<accession>A0A9N8VPD5</accession>
<sequence>MTLFGRRWPVPLFGTMKPFIIGSLVVLYGLNKIEDAGQATPPFDLDPRNPRDEETRVKAQRVIDAQFDLEILLRHRELQKIKEELKKAELTLETLRHCILEPTPSNANKDSTCSAKTFNKVSEIPSTRHSTRKIYSTRDNDYFYYDPCKDLYSRRNDGIFVRLSCPQCNRAKFINVQGFLNHCRLSHKIEFPNHEEALLNCGTPVDESLIPPEHPARSRVITRPPSLRTILGQTNLSKNLTRVCPKIKVFEEEIDVGLEESLHKNQESAFNVDSHNSRSLDNQESSTTSRCSTDQNQFNKTIENIEYNLPEKSFLGGHRSSFGTMEIQRDSEDGPNDQINTLMDIDTDNTDNLAADTSSKKPRHELSNDMVISNANMQKEITTISAAYTIPARNSVFDPIDHGSRFYVKRRIVVGNVSKWIAPEKRDPNLFKYTHKWMVYVTGPPYDLNISPFIQRVRFFLHPSYRPMDIVDVTEPPFQLIRYGWGEFPIRIQLIFVDKKNKPVDVIHVLKLDEAHSGKQRLGNERAFDLELDRNTHFVSPRSKNQLSHTVNKVQDRPQQELSDVNHFDIGIGNESSMNKEQNDNFESDDLKILESLLIEAAQQYPLIVSSSLLFSHSLTFSYSTATSARMFLEWDSEHRKKTELHRARLIRLYILSLAQKMGDPSVMQAAVSVTTKQVISWCRDKGYTPLDRDSTYSNSITNDIASSSHLFEKIHPTTTAPIIPTWCKCCGCPESWHETSISNSTKNVAVPLLPYKCKRRPHFLDTKKTRLRSLTIAQDFLGELVEVDQVGEEAINIEDIATDRPFNNSSHLNGMPSIDSKKDVKEFGDWYKTDMTDVSDPQGIDWIWSVIDQLKLSGVMATKLICDSGGKVLVENGDANIAIKQRLETGNLIFQLTKVFLKDLINKSVKIYNAELLDDQFAPDNRSFNNFTFDTYLRRSRKLLVPYHLYQAVQTNLDTFDFLNGEGLASDRNYDKSQIKKTETL</sequence>
<dbReference type="GO" id="GO:0045259">
    <property type="term" value="C:proton-transporting ATP synthase complex"/>
    <property type="evidence" value="ECO:0007669"/>
    <property type="project" value="InterPro"/>
</dbReference>
<keyword evidence="6" id="KW-1185">Reference proteome</keyword>
<comment type="caution">
    <text evidence="5">The sequence shown here is derived from an EMBL/GenBank/DDBJ whole genome shotgun (WGS) entry which is preliminary data.</text>
</comment>
<dbReference type="InterPro" id="IPR006995">
    <property type="entry name" value="ATP_synth_F0_jsu"/>
</dbReference>
<gene>
    <name evidence="5" type="ORF">AMORRO_LOCUS1226</name>
</gene>
<comment type="subcellular location">
    <subcellularLocation>
        <location evidence="2">Nucleus</location>
    </subcellularLocation>
</comment>
<dbReference type="GO" id="GO:0005634">
    <property type="term" value="C:nucleus"/>
    <property type="evidence" value="ECO:0007669"/>
    <property type="project" value="UniProtKB-SubCell"/>
</dbReference>
<dbReference type="InterPro" id="IPR038704">
    <property type="entry name" value="YEAST_sf"/>
</dbReference>
<dbReference type="CDD" id="cd16907">
    <property type="entry name" value="YEATS_YEATS2_like"/>
    <property type="match status" value="1"/>
</dbReference>
<dbReference type="PROSITE" id="PS51037">
    <property type="entry name" value="YEATS"/>
    <property type="match status" value="1"/>
</dbReference>
<feature type="domain" description="YEATS" evidence="4">
    <location>
        <begin position="402"/>
        <end position="552"/>
    </location>
</feature>
<dbReference type="GO" id="GO:0015078">
    <property type="term" value="F:proton transmembrane transporter activity"/>
    <property type="evidence" value="ECO:0007669"/>
    <property type="project" value="InterPro"/>
</dbReference>
<dbReference type="InterPro" id="IPR055129">
    <property type="entry name" value="YEATS_dom"/>
</dbReference>
<dbReference type="Pfam" id="PF03366">
    <property type="entry name" value="YEATS"/>
    <property type="match status" value="1"/>
</dbReference>
<evidence type="ECO:0000259" key="4">
    <source>
        <dbReference type="PROSITE" id="PS51037"/>
    </source>
</evidence>
<evidence type="ECO:0000313" key="6">
    <source>
        <dbReference type="Proteomes" id="UP000789342"/>
    </source>
</evidence>
<reference evidence="5" key="1">
    <citation type="submission" date="2021-06" db="EMBL/GenBank/DDBJ databases">
        <authorList>
            <person name="Kallberg Y."/>
            <person name="Tangrot J."/>
            <person name="Rosling A."/>
        </authorList>
    </citation>
    <scope>NUCLEOTIDE SEQUENCE</scope>
    <source>
        <strain evidence="5">CL551</strain>
    </source>
</reference>
<evidence type="ECO:0000256" key="3">
    <source>
        <dbReference type="SAM" id="MobiDB-lite"/>
    </source>
</evidence>
<dbReference type="Pfam" id="PF04911">
    <property type="entry name" value="ATP-synt_J"/>
    <property type="match status" value="1"/>
</dbReference>
<dbReference type="GO" id="GO:0015986">
    <property type="term" value="P:proton motive force-driven ATP synthesis"/>
    <property type="evidence" value="ECO:0007669"/>
    <property type="project" value="InterPro"/>
</dbReference>
<dbReference type="EMBL" id="CAJVPV010000441">
    <property type="protein sequence ID" value="CAG8457423.1"/>
    <property type="molecule type" value="Genomic_DNA"/>
</dbReference>
<dbReference type="Pfam" id="PF25909">
    <property type="entry name" value="zf-C2H2_AHC1"/>
    <property type="match status" value="1"/>
</dbReference>
<name>A0A9N8VPD5_9GLOM</name>
<proteinExistence type="predicted"/>
<dbReference type="OrthoDB" id="1741717at2759"/>
<dbReference type="Proteomes" id="UP000789342">
    <property type="component" value="Unassembled WGS sequence"/>
</dbReference>
<evidence type="ECO:0000256" key="2">
    <source>
        <dbReference type="PROSITE-ProRule" id="PRU00376"/>
    </source>
</evidence>
<dbReference type="InterPro" id="IPR005033">
    <property type="entry name" value="YEATS"/>
</dbReference>
<evidence type="ECO:0000256" key="1">
    <source>
        <dbReference type="ARBA" id="ARBA00023242"/>
    </source>
</evidence>
<dbReference type="Gene3D" id="2.60.40.1970">
    <property type="entry name" value="YEATS domain"/>
    <property type="match status" value="1"/>
</dbReference>
<dbReference type="InterPro" id="IPR058706">
    <property type="entry name" value="zf-C2H2_AHC1-like"/>
</dbReference>
<protein>
    <submittedName>
        <fullName evidence="5">16589_t:CDS:1</fullName>
    </submittedName>
</protein>
<keyword evidence="1 2" id="KW-0539">Nucleus</keyword>
<dbReference type="AlphaFoldDB" id="A0A9N8VPD5"/>
<dbReference type="Pfam" id="PF22951">
    <property type="entry name" value="3HBD"/>
    <property type="match status" value="1"/>
</dbReference>
<organism evidence="5 6">
    <name type="scientific">Acaulospora morrowiae</name>
    <dbReference type="NCBI Taxonomy" id="94023"/>
    <lineage>
        <taxon>Eukaryota</taxon>
        <taxon>Fungi</taxon>
        <taxon>Fungi incertae sedis</taxon>
        <taxon>Mucoromycota</taxon>
        <taxon>Glomeromycotina</taxon>
        <taxon>Glomeromycetes</taxon>
        <taxon>Diversisporales</taxon>
        <taxon>Acaulosporaceae</taxon>
        <taxon>Acaulospora</taxon>
    </lineage>
</organism>
<feature type="region of interest" description="Disordered" evidence="3">
    <location>
        <begin position="267"/>
        <end position="294"/>
    </location>
</feature>
<evidence type="ECO:0000313" key="5">
    <source>
        <dbReference type="EMBL" id="CAG8457423.1"/>
    </source>
</evidence>
<dbReference type="GO" id="GO:0000785">
    <property type="term" value="C:chromatin"/>
    <property type="evidence" value="ECO:0007669"/>
    <property type="project" value="UniProtKB-ARBA"/>
</dbReference>
<dbReference type="PANTHER" id="PTHR23195">
    <property type="entry name" value="YEATS DOMAIN"/>
    <property type="match status" value="1"/>
</dbReference>
<dbReference type="InterPro" id="IPR055127">
    <property type="entry name" value="YEATS2_3HBD"/>
</dbReference>
<dbReference type="GO" id="GO:0006355">
    <property type="term" value="P:regulation of DNA-templated transcription"/>
    <property type="evidence" value="ECO:0007669"/>
    <property type="project" value="InterPro"/>
</dbReference>